<dbReference type="GO" id="GO:0033816">
    <property type="term" value="F:diaminobutyrate acetyltransferase activity"/>
    <property type="evidence" value="ECO:0007669"/>
    <property type="project" value="UniProtKB-EC"/>
</dbReference>
<evidence type="ECO:0000256" key="2">
    <source>
        <dbReference type="ARBA" id="ARBA00004978"/>
    </source>
</evidence>
<comment type="pathway">
    <text evidence="2 9">Amine and polyamine biosynthesis; ectoine biosynthesis; L-ectoine from L-aspartate 4-semialdehyde: step 2/3.</text>
</comment>
<protein>
    <recommendedName>
        <fullName evidence="5 9">L-2,4-diaminobutyric acid acetyltransferase</fullName>
        <shortName evidence="9">DABA acetyltransferase</shortName>
        <ecNumber evidence="4 9">2.3.1.178</ecNumber>
    </recommendedName>
</protein>
<dbReference type="InterPro" id="IPR012772">
    <property type="entry name" value="Ectoine_EctA"/>
</dbReference>
<dbReference type="EC" id="2.3.1.178" evidence="4 9"/>
<comment type="caution">
    <text evidence="11">The sequence shown here is derived from an EMBL/GenBank/DDBJ whole genome shotgun (WGS) entry which is preliminary data.</text>
</comment>
<proteinExistence type="inferred from homology"/>
<evidence type="ECO:0000313" key="11">
    <source>
        <dbReference type="EMBL" id="GHG09545.1"/>
    </source>
</evidence>
<evidence type="ECO:0000256" key="8">
    <source>
        <dbReference type="ARBA" id="ARBA00048924"/>
    </source>
</evidence>
<dbReference type="NCBIfam" id="TIGR02406">
    <property type="entry name" value="ectoine_EctA"/>
    <property type="match status" value="1"/>
</dbReference>
<gene>
    <name evidence="9 11" type="primary">ectA</name>
    <name evidence="11" type="ORF">GCM10017667_47420</name>
</gene>
<dbReference type="CDD" id="cd04301">
    <property type="entry name" value="NAT_SF"/>
    <property type="match status" value="1"/>
</dbReference>
<evidence type="ECO:0000256" key="4">
    <source>
        <dbReference type="ARBA" id="ARBA00012355"/>
    </source>
</evidence>
<evidence type="ECO:0000256" key="3">
    <source>
        <dbReference type="ARBA" id="ARBA00010712"/>
    </source>
</evidence>
<evidence type="ECO:0000256" key="9">
    <source>
        <dbReference type="RuleBase" id="RU365045"/>
    </source>
</evidence>
<sequence>MTTAHTAPEHLREEAPVSVRDWTVGRPRTGDGAQLWRLARESGTLDVNSSYSYLLWCRDFAGTSAVARDADGRPMGFVTGYLRPDAPGTLLVWQVAVDAAYRGRGVAGALLDHLSERVAAAHPLDAVETTITPDNQASERLFGAYARRHGARVSRTVLFPSGAFPAPGHEAEVLHRIAPLAF</sequence>
<feature type="domain" description="N-acetyltransferase" evidence="10">
    <location>
        <begin position="17"/>
        <end position="167"/>
    </location>
</feature>
<dbReference type="SUPFAM" id="SSF55729">
    <property type="entry name" value="Acyl-CoA N-acyltransferases (Nat)"/>
    <property type="match status" value="1"/>
</dbReference>
<name>A0A919BSV9_STRFL</name>
<dbReference type="AlphaFoldDB" id="A0A919BSV9"/>
<dbReference type="InterPro" id="IPR016181">
    <property type="entry name" value="Acyl_CoA_acyltransferase"/>
</dbReference>
<evidence type="ECO:0000256" key="7">
    <source>
        <dbReference type="ARBA" id="ARBA00023315"/>
    </source>
</evidence>
<dbReference type="Gene3D" id="3.40.630.30">
    <property type="match status" value="1"/>
</dbReference>
<reference evidence="11" key="2">
    <citation type="submission" date="2020-09" db="EMBL/GenBank/DDBJ databases">
        <authorList>
            <person name="Sun Q."/>
            <person name="Ohkuma M."/>
        </authorList>
    </citation>
    <scope>NUCLEOTIDE SEQUENCE</scope>
    <source>
        <strain evidence="11">JCM 4122</strain>
    </source>
</reference>
<comment type="function">
    <text evidence="1 9">Catalyzes the acetylation of L-2,4-diaminobutyrate (DABA) to gamma-N-acetyl-alpha,gamma-diaminobutyric acid (ADABA) with acetyl coenzyme A.</text>
</comment>
<keyword evidence="6 9" id="KW-0808">Transferase</keyword>
<dbReference type="GO" id="GO:0019491">
    <property type="term" value="P:ectoine biosynthetic process"/>
    <property type="evidence" value="ECO:0007669"/>
    <property type="project" value="InterPro"/>
</dbReference>
<keyword evidence="12" id="KW-1185">Reference proteome</keyword>
<comment type="catalytic activity">
    <reaction evidence="8 9">
        <text>L-2,4-diaminobutanoate + acetyl-CoA = (2S)-4-acetamido-2-aminobutanoate + CoA + H(+)</text>
        <dbReference type="Rhea" id="RHEA:16901"/>
        <dbReference type="ChEBI" id="CHEBI:15378"/>
        <dbReference type="ChEBI" id="CHEBI:57287"/>
        <dbReference type="ChEBI" id="CHEBI:57288"/>
        <dbReference type="ChEBI" id="CHEBI:58761"/>
        <dbReference type="ChEBI" id="CHEBI:58929"/>
        <dbReference type="EC" id="2.3.1.178"/>
    </reaction>
</comment>
<evidence type="ECO:0000313" key="12">
    <source>
        <dbReference type="Proteomes" id="UP000632849"/>
    </source>
</evidence>
<dbReference type="EMBL" id="BNBE01000002">
    <property type="protein sequence ID" value="GHG09545.1"/>
    <property type="molecule type" value="Genomic_DNA"/>
</dbReference>
<evidence type="ECO:0000256" key="5">
    <source>
        <dbReference type="ARBA" id="ARBA00017935"/>
    </source>
</evidence>
<dbReference type="RefSeq" id="WP_190042885.1">
    <property type="nucleotide sequence ID" value="NZ_BNBE01000002.1"/>
</dbReference>
<keyword evidence="7 9" id="KW-0012">Acyltransferase</keyword>
<organism evidence="11 12">
    <name type="scientific">Streptomyces filamentosus</name>
    <name type="common">Streptomyces roseosporus</name>
    <dbReference type="NCBI Taxonomy" id="67294"/>
    <lineage>
        <taxon>Bacteria</taxon>
        <taxon>Bacillati</taxon>
        <taxon>Actinomycetota</taxon>
        <taxon>Actinomycetes</taxon>
        <taxon>Kitasatosporales</taxon>
        <taxon>Streptomycetaceae</taxon>
        <taxon>Streptomyces</taxon>
    </lineage>
</organism>
<comment type="similarity">
    <text evidence="3 9">Belongs to the acetyltransferase family. EctA subfamily.</text>
</comment>
<dbReference type="Proteomes" id="UP000632849">
    <property type="component" value="Unassembled WGS sequence"/>
</dbReference>
<accession>A0A919BSV9</accession>
<evidence type="ECO:0000259" key="10">
    <source>
        <dbReference type="PROSITE" id="PS51186"/>
    </source>
</evidence>
<reference evidence="11" key="1">
    <citation type="journal article" date="2014" name="Int. J. Syst. Evol. Microbiol.">
        <title>Complete genome sequence of Corynebacterium casei LMG S-19264T (=DSM 44701T), isolated from a smear-ripened cheese.</title>
        <authorList>
            <consortium name="US DOE Joint Genome Institute (JGI-PGF)"/>
            <person name="Walter F."/>
            <person name="Albersmeier A."/>
            <person name="Kalinowski J."/>
            <person name="Ruckert C."/>
        </authorList>
    </citation>
    <scope>NUCLEOTIDE SEQUENCE</scope>
    <source>
        <strain evidence="11">JCM 4122</strain>
    </source>
</reference>
<evidence type="ECO:0000256" key="6">
    <source>
        <dbReference type="ARBA" id="ARBA00022679"/>
    </source>
</evidence>
<evidence type="ECO:0000256" key="1">
    <source>
        <dbReference type="ARBA" id="ARBA00003741"/>
    </source>
</evidence>
<dbReference type="Pfam" id="PF00583">
    <property type="entry name" value="Acetyltransf_1"/>
    <property type="match status" value="1"/>
</dbReference>
<dbReference type="InterPro" id="IPR000182">
    <property type="entry name" value="GNAT_dom"/>
</dbReference>
<dbReference type="PROSITE" id="PS51186">
    <property type="entry name" value="GNAT"/>
    <property type="match status" value="1"/>
</dbReference>